<dbReference type="Pfam" id="PF01633">
    <property type="entry name" value="Choline_kinase"/>
    <property type="match status" value="1"/>
</dbReference>
<dbReference type="InterPro" id="IPR011009">
    <property type="entry name" value="Kinase-like_dom_sf"/>
</dbReference>
<evidence type="ECO:0000256" key="1">
    <source>
        <dbReference type="ARBA" id="ARBA00023209"/>
    </source>
</evidence>
<dbReference type="GO" id="GO:0004103">
    <property type="term" value="F:choline kinase activity"/>
    <property type="evidence" value="ECO:0007669"/>
    <property type="project" value="TreeGrafter"/>
</dbReference>
<sequence length="395" mass="46003">MQLQSNLCMLIAYDSDFGVKIRLKMSVKTIPAPCELKNLFGQLCVKSKEIPYDVIMCTRELCARYLGGVWKTISPEQLYLQPIIGGVSNLLFLVKLPKNVVAEGTEPTCSLLRIHCSDDLDRLLNEAVVFTMLSERLLGPRLFGVFPSGRFEQYIPSRPLFCDELKCPGITKHLGKIFARIHLLNVPIDKKPRVIEVADEWLEKLGNKIRHKMRLKMIQVDLSKEGNLLLHDGYTINENGDFDANDDENPISPIDFEYASYNYRGFEFGNYICECMLDYGNDKPPFYWVKPNRMPTNEQLYRLFNAYLDEIDKQKRDSDHFYSTKNLFLNREAEIQKLFMEARRFPAVSHLFWSIWSFLLANRSLPISFDYISYGLDRIALYYECKPRLLEYLTE</sequence>
<evidence type="ECO:0000256" key="3">
    <source>
        <dbReference type="ARBA" id="ARBA00038211"/>
    </source>
</evidence>
<keyword evidence="1" id="KW-0443">Lipid metabolism</keyword>
<evidence type="ECO:0000313" key="5">
    <source>
        <dbReference type="Proteomes" id="UP000024404"/>
    </source>
</evidence>
<dbReference type="Gene3D" id="3.30.200.20">
    <property type="entry name" value="Phosphorylase Kinase, domain 1"/>
    <property type="match status" value="1"/>
</dbReference>
<dbReference type="PANTHER" id="PTHR22603:SF93">
    <property type="entry name" value="RE24176P"/>
    <property type="match status" value="1"/>
</dbReference>
<reference evidence="4" key="2">
    <citation type="submission" date="2022-06" db="UniProtKB">
        <authorList>
            <consortium name="EnsemblMetazoa"/>
        </authorList>
    </citation>
    <scope>IDENTIFICATION</scope>
</reference>
<dbReference type="EnsemblMetazoa" id="OVOC4017.1">
    <property type="protein sequence ID" value="OVOC4017.1"/>
    <property type="gene ID" value="WBGene00240826"/>
</dbReference>
<dbReference type="AlphaFoldDB" id="A0A8R1XTQ0"/>
<keyword evidence="5" id="KW-1185">Reference proteome</keyword>
<protein>
    <recommendedName>
        <fullName evidence="6">Choline/ethanolamine kinase</fullName>
    </recommendedName>
</protein>
<organism evidence="4 5">
    <name type="scientific">Onchocerca volvulus</name>
    <dbReference type="NCBI Taxonomy" id="6282"/>
    <lineage>
        <taxon>Eukaryota</taxon>
        <taxon>Metazoa</taxon>
        <taxon>Ecdysozoa</taxon>
        <taxon>Nematoda</taxon>
        <taxon>Chromadorea</taxon>
        <taxon>Rhabditida</taxon>
        <taxon>Spirurina</taxon>
        <taxon>Spiruromorpha</taxon>
        <taxon>Filarioidea</taxon>
        <taxon>Onchocercidae</taxon>
        <taxon>Onchocerca</taxon>
    </lineage>
</organism>
<accession>A0A8R1XTQ0</accession>
<dbReference type="Proteomes" id="UP000024404">
    <property type="component" value="Unassembled WGS sequence"/>
</dbReference>
<dbReference type="SUPFAM" id="SSF56112">
    <property type="entry name" value="Protein kinase-like (PK-like)"/>
    <property type="match status" value="1"/>
</dbReference>
<keyword evidence="1" id="KW-0444">Lipid biosynthesis</keyword>
<keyword evidence="1" id="KW-0594">Phospholipid biosynthesis</keyword>
<evidence type="ECO:0000256" key="2">
    <source>
        <dbReference type="ARBA" id="ARBA00023264"/>
    </source>
</evidence>
<comment type="similarity">
    <text evidence="3">Belongs to the choline/ethanolamine kinase family.</text>
</comment>
<keyword evidence="2" id="KW-1208">Phospholipid metabolism</keyword>
<evidence type="ECO:0000313" key="4">
    <source>
        <dbReference type="EnsemblMetazoa" id="OVOC4017.1"/>
    </source>
</evidence>
<dbReference type="EMBL" id="CMVM020000123">
    <property type="status" value="NOT_ANNOTATED_CDS"/>
    <property type="molecule type" value="Genomic_DNA"/>
</dbReference>
<dbReference type="PANTHER" id="PTHR22603">
    <property type="entry name" value="CHOLINE/ETHANOALAMINE KINASE"/>
    <property type="match status" value="1"/>
</dbReference>
<name>A0A8R1XTQ0_ONCVO</name>
<evidence type="ECO:0008006" key="6">
    <source>
        <dbReference type="Google" id="ProtNLM"/>
    </source>
</evidence>
<dbReference type="GO" id="GO:0006646">
    <property type="term" value="P:phosphatidylethanolamine biosynthetic process"/>
    <property type="evidence" value="ECO:0007669"/>
    <property type="project" value="TreeGrafter"/>
</dbReference>
<dbReference type="Gene3D" id="3.90.1200.10">
    <property type="match status" value="1"/>
</dbReference>
<dbReference type="GO" id="GO:0005737">
    <property type="term" value="C:cytoplasm"/>
    <property type="evidence" value="ECO:0007669"/>
    <property type="project" value="TreeGrafter"/>
</dbReference>
<proteinExistence type="inferred from homology"/>
<reference evidence="5" key="1">
    <citation type="submission" date="2013-10" db="EMBL/GenBank/DDBJ databases">
        <title>Genome sequencing of Onchocerca volvulus.</title>
        <authorList>
            <person name="Cotton J."/>
            <person name="Tsai J."/>
            <person name="Stanley E."/>
            <person name="Tracey A."/>
            <person name="Holroyd N."/>
            <person name="Lustigman S."/>
            <person name="Berriman M."/>
        </authorList>
    </citation>
    <scope>NUCLEOTIDE SEQUENCE</scope>
</reference>
<dbReference type="OMA" id="NYICEYM"/>
<dbReference type="GO" id="GO:0004305">
    <property type="term" value="F:ethanolamine kinase activity"/>
    <property type="evidence" value="ECO:0007669"/>
    <property type="project" value="TreeGrafter"/>
</dbReference>